<evidence type="ECO:0000313" key="4">
    <source>
        <dbReference type="EMBL" id="MEE4544023.1"/>
    </source>
</evidence>
<dbReference type="SUPFAM" id="SSF55811">
    <property type="entry name" value="Nudix"/>
    <property type="match status" value="1"/>
</dbReference>
<evidence type="ECO:0000256" key="1">
    <source>
        <dbReference type="ARBA" id="ARBA00001946"/>
    </source>
</evidence>
<feature type="domain" description="Nudix hydrolase" evidence="3">
    <location>
        <begin position="91"/>
        <end position="224"/>
    </location>
</feature>
<dbReference type="CDD" id="cd03424">
    <property type="entry name" value="NUDIX_ADPRase_Nudt5_UGPPase_Nudt14"/>
    <property type="match status" value="1"/>
</dbReference>
<comment type="caution">
    <text evidence="4">The sequence shown here is derived from an EMBL/GenBank/DDBJ whole genome shotgun (WGS) entry which is preliminary data.</text>
</comment>
<dbReference type="InterPro" id="IPR020084">
    <property type="entry name" value="NUDIX_hydrolase_CS"/>
</dbReference>
<evidence type="ECO:0000259" key="3">
    <source>
        <dbReference type="PROSITE" id="PS51462"/>
    </source>
</evidence>
<accession>A0ABU7PDX7</accession>
<comment type="cofactor">
    <cofactor evidence="1">
        <name>Mg(2+)</name>
        <dbReference type="ChEBI" id="CHEBI:18420"/>
    </cofactor>
</comment>
<dbReference type="EMBL" id="JAZEWV010000014">
    <property type="protein sequence ID" value="MEE4544023.1"/>
    <property type="molecule type" value="Genomic_DNA"/>
</dbReference>
<dbReference type="InterPro" id="IPR000086">
    <property type="entry name" value="NUDIX_hydrolase_dom"/>
</dbReference>
<evidence type="ECO:0000313" key="5">
    <source>
        <dbReference type="Proteomes" id="UP001344658"/>
    </source>
</evidence>
<dbReference type="InterPro" id="IPR015797">
    <property type="entry name" value="NUDIX_hydrolase-like_dom_sf"/>
</dbReference>
<dbReference type="RefSeq" id="WP_330796948.1">
    <property type="nucleotide sequence ID" value="NZ_JAZEWV010000014.1"/>
</dbReference>
<keyword evidence="2 4" id="KW-0378">Hydrolase</keyword>
<reference evidence="4 5" key="1">
    <citation type="submission" date="2023-12" db="EMBL/GenBank/DDBJ databases">
        <title>Streptomyces sp. V4-01.</title>
        <authorList>
            <person name="Somphong A."/>
            <person name="Phongsopitanun W."/>
        </authorList>
    </citation>
    <scope>NUCLEOTIDE SEQUENCE [LARGE SCALE GENOMIC DNA]</scope>
    <source>
        <strain evidence="4 5">V4-01</strain>
    </source>
</reference>
<name>A0ABU7PDX7_9ACTN</name>
<dbReference type="PROSITE" id="PS00893">
    <property type="entry name" value="NUDIX_BOX"/>
    <property type="match status" value="1"/>
</dbReference>
<dbReference type="PANTHER" id="PTHR11839:SF18">
    <property type="entry name" value="NUDIX HYDROLASE DOMAIN-CONTAINING PROTEIN"/>
    <property type="match status" value="1"/>
</dbReference>
<keyword evidence="5" id="KW-1185">Reference proteome</keyword>
<sequence length="245" mass="25885">MTTTTDTAYRRLHSERPELFRNAPGAPIVLTGGTSGTTAPSAARSACSCGTPAASSTDGVVYRDRYLTVLRDPVRFLDGTPGTYLRVLSTPGPTGVAVLPVLPDGRIALLDHFRHATRRWHLEIPRGGGEDGEDAESTARREVHEELGMPMGELSCLGDLYADTGILAHRTVLFLGRLTDNELPAGPSRGARREGITGIRAVTPAQLAVMMRGGRITDSFTLAALAQATVRGLLPLLPGPPGGSP</sequence>
<dbReference type="PANTHER" id="PTHR11839">
    <property type="entry name" value="UDP/ADP-SUGAR PYROPHOSPHATASE"/>
    <property type="match status" value="1"/>
</dbReference>
<gene>
    <name evidence="4" type="ORF">V2S66_18855</name>
</gene>
<evidence type="ECO:0000256" key="2">
    <source>
        <dbReference type="ARBA" id="ARBA00022801"/>
    </source>
</evidence>
<dbReference type="EC" id="3.6.-.-" evidence="4"/>
<organism evidence="4 5">
    <name type="scientific">Actinacidiphila polyblastidii</name>
    <dbReference type="NCBI Taxonomy" id="3110430"/>
    <lineage>
        <taxon>Bacteria</taxon>
        <taxon>Bacillati</taxon>
        <taxon>Actinomycetota</taxon>
        <taxon>Actinomycetes</taxon>
        <taxon>Kitasatosporales</taxon>
        <taxon>Streptomycetaceae</taxon>
        <taxon>Actinacidiphila</taxon>
    </lineage>
</organism>
<proteinExistence type="predicted"/>
<dbReference type="Proteomes" id="UP001344658">
    <property type="component" value="Unassembled WGS sequence"/>
</dbReference>
<protein>
    <submittedName>
        <fullName evidence="4">NUDIX hydrolase</fullName>
        <ecNumber evidence="4">3.6.-.-</ecNumber>
    </submittedName>
</protein>
<dbReference type="Gene3D" id="3.90.79.10">
    <property type="entry name" value="Nucleoside Triphosphate Pyrophosphohydrolase"/>
    <property type="match status" value="1"/>
</dbReference>
<dbReference type="PROSITE" id="PS51462">
    <property type="entry name" value="NUDIX"/>
    <property type="match status" value="1"/>
</dbReference>
<dbReference type="GO" id="GO:0016787">
    <property type="term" value="F:hydrolase activity"/>
    <property type="evidence" value="ECO:0007669"/>
    <property type="project" value="UniProtKB-KW"/>
</dbReference>
<dbReference type="Pfam" id="PF00293">
    <property type="entry name" value="NUDIX"/>
    <property type="match status" value="1"/>
</dbReference>